<dbReference type="AlphaFoldDB" id="A0A6C0EA66"/>
<reference evidence="1" key="1">
    <citation type="journal article" date="2020" name="Nature">
        <title>Giant virus diversity and host interactions through global metagenomics.</title>
        <authorList>
            <person name="Schulz F."/>
            <person name="Roux S."/>
            <person name="Paez-Espino D."/>
            <person name="Jungbluth S."/>
            <person name="Walsh D.A."/>
            <person name="Denef V.J."/>
            <person name="McMahon K.D."/>
            <person name="Konstantinidis K.T."/>
            <person name="Eloe-Fadrosh E.A."/>
            <person name="Kyrpides N.C."/>
            <person name="Woyke T."/>
        </authorList>
    </citation>
    <scope>NUCLEOTIDE SEQUENCE</scope>
    <source>
        <strain evidence="1">GVMAG-M-3300023179-150</strain>
    </source>
</reference>
<dbReference type="EMBL" id="MN739757">
    <property type="protein sequence ID" value="QHT25149.1"/>
    <property type="molecule type" value="Genomic_DNA"/>
</dbReference>
<sequence>MLPIFYISYHYTQDHNRSRLFKLKYQNLSKVFPEKLHCLNVYESSSDPKSFKGNGIPALKDNMITDAHNEVIKRATKLGYNEVLIIEDKTTFINQTEFKNFIINFKTSIPNPNWTILFLGGYIENHELPSKNQTWVKGKSRSHFAYVVNLKNINTKNINTKNINTKNINNLNEDLGQYLYNLDNTYYHHPFLVIPQYYDYKKGLMGVTAKGLSMAQIEESSDLSELKLKMDFVEQDTLPSVTLLTVLDNSRTWWPMISMNLNNLDYSTKKMEWIILDLSLNPLDLIEDLLPKKRGKEGGWHLKYIKNSDWNGLDFIDLVEKLKDQITHSYVVELDPKTFYPTFSIYSRIKTAIKYPDYGYFGSTEIQMYNIPKDCTYIIGNNESLEFLEGTRLVCLERNIKNKMRIPGQFVSRMMTYVDKNDQVMYKGMDKFPDYLEHESFFSDLILIIDDLRKEYQKRGAI</sequence>
<evidence type="ECO:0000313" key="1">
    <source>
        <dbReference type="EMBL" id="QHT25149.1"/>
    </source>
</evidence>
<organism evidence="1">
    <name type="scientific">viral metagenome</name>
    <dbReference type="NCBI Taxonomy" id="1070528"/>
    <lineage>
        <taxon>unclassified sequences</taxon>
        <taxon>metagenomes</taxon>
        <taxon>organismal metagenomes</taxon>
    </lineage>
</organism>
<proteinExistence type="predicted"/>
<accession>A0A6C0EA66</accession>
<name>A0A6C0EA66_9ZZZZ</name>
<protein>
    <submittedName>
        <fullName evidence="1">Uncharacterized protein</fullName>
    </submittedName>
</protein>